<keyword evidence="2" id="KW-0812">Transmembrane</keyword>
<name>A0ABV7RT01_9RHOB</name>
<evidence type="ECO:0000313" key="3">
    <source>
        <dbReference type="EMBL" id="MFC3568023.1"/>
    </source>
</evidence>
<dbReference type="RefSeq" id="WP_379027557.1">
    <property type="nucleotide sequence ID" value="NZ_JBHRXE010000003.1"/>
</dbReference>
<reference evidence="4" key="1">
    <citation type="journal article" date="2019" name="Int. J. Syst. Evol. Microbiol.">
        <title>The Global Catalogue of Microorganisms (GCM) 10K type strain sequencing project: providing services to taxonomists for standard genome sequencing and annotation.</title>
        <authorList>
            <consortium name="The Broad Institute Genomics Platform"/>
            <consortium name="The Broad Institute Genome Sequencing Center for Infectious Disease"/>
            <person name="Wu L."/>
            <person name="Ma J."/>
        </authorList>
    </citation>
    <scope>NUCLEOTIDE SEQUENCE [LARGE SCALE GENOMIC DNA]</scope>
    <source>
        <strain evidence="4">VKM B-3226</strain>
    </source>
</reference>
<accession>A0ABV7RT01</accession>
<keyword evidence="2" id="KW-1133">Transmembrane helix</keyword>
<keyword evidence="2" id="KW-0472">Membrane</keyword>
<proteinExistence type="predicted"/>
<sequence length="120" mass="12909">MTAGFIPYAAAMVPLFSMIPGLGSSASYAPVPLLILVYALLLRQRLPDTARGLAIGAGILILSLTFRTLDQPLCGALPFGTHFLWPSKIAAETPRPPDPPNSEHRHYPLGRLRLIQSAPP</sequence>
<organism evidence="3 4">
    <name type="scientific">Paracoccus simplex</name>
    <dbReference type="NCBI Taxonomy" id="2086346"/>
    <lineage>
        <taxon>Bacteria</taxon>
        <taxon>Pseudomonadati</taxon>
        <taxon>Pseudomonadota</taxon>
        <taxon>Alphaproteobacteria</taxon>
        <taxon>Rhodobacterales</taxon>
        <taxon>Paracoccaceae</taxon>
        <taxon>Paracoccus</taxon>
    </lineage>
</organism>
<evidence type="ECO:0000256" key="2">
    <source>
        <dbReference type="SAM" id="Phobius"/>
    </source>
</evidence>
<evidence type="ECO:0000256" key="1">
    <source>
        <dbReference type="SAM" id="MobiDB-lite"/>
    </source>
</evidence>
<dbReference type="Proteomes" id="UP001595596">
    <property type="component" value="Unassembled WGS sequence"/>
</dbReference>
<comment type="caution">
    <text evidence="3">The sequence shown here is derived from an EMBL/GenBank/DDBJ whole genome shotgun (WGS) entry which is preliminary data.</text>
</comment>
<dbReference type="EMBL" id="JBHRXE010000003">
    <property type="protein sequence ID" value="MFC3568023.1"/>
    <property type="molecule type" value="Genomic_DNA"/>
</dbReference>
<feature type="region of interest" description="Disordered" evidence="1">
    <location>
        <begin position="90"/>
        <end position="110"/>
    </location>
</feature>
<protein>
    <submittedName>
        <fullName evidence="3">Uncharacterized protein</fullName>
    </submittedName>
</protein>
<gene>
    <name evidence="3" type="ORF">ACFOMP_00965</name>
</gene>
<keyword evidence="4" id="KW-1185">Reference proteome</keyword>
<feature type="transmembrane region" description="Helical" evidence="2">
    <location>
        <begin position="22"/>
        <end position="41"/>
    </location>
</feature>
<evidence type="ECO:0000313" key="4">
    <source>
        <dbReference type="Proteomes" id="UP001595596"/>
    </source>
</evidence>